<evidence type="ECO:0000313" key="7">
    <source>
        <dbReference type="EMBL" id="TCT03410.1"/>
    </source>
</evidence>
<evidence type="ECO:0000256" key="1">
    <source>
        <dbReference type="ARBA" id="ARBA00005854"/>
    </source>
</evidence>
<dbReference type="FunFam" id="3.40.50.720:FF:000203">
    <property type="entry name" value="D-3-phosphoglycerate dehydrogenase (SerA)"/>
    <property type="match status" value="1"/>
</dbReference>
<organism evidence="7 8">
    <name type="scientific">Paralcaligenes ureilyticus</name>
    <dbReference type="NCBI Taxonomy" id="627131"/>
    <lineage>
        <taxon>Bacteria</taxon>
        <taxon>Pseudomonadati</taxon>
        <taxon>Pseudomonadota</taxon>
        <taxon>Betaproteobacteria</taxon>
        <taxon>Burkholderiales</taxon>
        <taxon>Alcaligenaceae</taxon>
        <taxon>Paralcaligenes</taxon>
    </lineage>
</organism>
<dbReference type="InterPro" id="IPR006139">
    <property type="entry name" value="D-isomer_2_OHA_DH_cat_dom"/>
</dbReference>
<dbReference type="Pfam" id="PF00389">
    <property type="entry name" value="2-Hacid_dh"/>
    <property type="match status" value="1"/>
</dbReference>
<feature type="domain" description="D-isomer specific 2-hydroxyacid dehydrogenase catalytic" evidence="5">
    <location>
        <begin position="10"/>
        <end position="305"/>
    </location>
</feature>
<dbReference type="Pfam" id="PF02826">
    <property type="entry name" value="2-Hacid_dh_C"/>
    <property type="match status" value="1"/>
</dbReference>
<dbReference type="PANTHER" id="PTHR42789:SF1">
    <property type="entry name" value="D-ISOMER SPECIFIC 2-HYDROXYACID DEHYDROGENASE FAMILY PROTEIN (AFU_ORTHOLOGUE AFUA_6G10090)"/>
    <property type="match status" value="1"/>
</dbReference>
<keyword evidence="2 4" id="KW-0560">Oxidoreductase</keyword>
<dbReference type="InterPro" id="IPR029753">
    <property type="entry name" value="D-isomer_DH_CS"/>
</dbReference>
<dbReference type="Proteomes" id="UP000295525">
    <property type="component" value="Unassembled WGS sequence"/>
</dbReference>
<dbReference type="SUPFAM" id="SSF52283">
    <property type="entry name" value="Formate/glycerate dehydrogenase catalytic domain-like"/>
    <property type="match status" value="1"/>
</dbReference>
<protein>
    <submittedName>
        <fullName evidence="7">D-3-phosphoglycerate dehydrogenase</fullName>
    </submittedName>
</protein>
<dbReference type="InterPro" id="IPR036291">
    <property type="entry name" value="NAD(P)-bd_dom_sf"/>
</dbReference>
<dbReference type="SUPFAM" id="SSF51735">
    <property type="entry name" value="NAD(P)-binding Rossmann-fold domains"/>
    <property type="match status" value="1"/>
</dbReference>
<accession>A0A4R3LSF4</accession>
<proteinExistence type="inferred from homology"/>
<name>A0A4R3LSF4_9BURK</name>
<dbReference type="RefSeq" id="WP_207915178.1">
    <property type="nucleotide sequence ID" value="NZ_SMAJ01000015.1"/>
</dbReference>
<keyword evidence="8" id="KW-1185">Reference proteome</keyword>
<evidence type="ECO:0000256" key="3">
    <source>
        <dbReference type="ARBA" id="ARBA00023027"/>
    </source>
</evidence>
<dbReference type="CDD" id="cd12173">
    <property type="entry name" value="PGDH_4"/>
    <property type="match status" value="1"/>
</dbReference>
<evidence type="ECO:0000313" key="8">
    <source>
        <dbReference type="Proteomes" id="UP000295525"/>
    </source>
</evidence>
<dbReference type="AlphaFoldDB" id="A0A4R3LSF4"/>
<dbReference type="Gene3D" id="3.40.50.720">
    <property type="entry name" value="NAD(P)-binding Rossmann-like Domain"/>
    <property type="match status" value="2"/>
</dbReference>
<dbReference type="GO" id="GO:0016616">
    <property type="term" value="F:oxidoreductase activity, acting on the CH-OH group of donors, NAD or NADP as acceptor"/>
    <property type="evidence" value="ECO:0007669"/>
    <property type="project" value="InterPro"/>
</dbReference>
<comment type="caution">
    <text evidence="7">The sequence shown here is derived from an EMBL/GenBank/DDBJ whole genome shotgun (WGS) entry which is preliminary data.</text>
</comment>
<dbReference type="EMBL" id="SMAJ01000015">
    <property type="protein sequence ID" value="TCT03410.1"/>
    <property type="molecule type" value="Genomic_DNA"/>
</dbReference>
<evidence type="ECO:0000256" key="4">
    <source>
        <dbReference type="RuleBase" id="RU003719"/>
    </source>
</evidence>
<feature type="domain" description="D-isomer specific 2-hydroxyacid dehydrogenase NAD-binding" evidence="6">
    <location>
        <begin position="111"/>
        <end position="283"/>
    </location>
</feature>
<comment type="similarity">
    <text evidence="1 4">Belongs to the D-isomer specific 2-hydroxyacid dehydrogenase family.</text>
</comment>
<dbReference type="GO" id="GO:0051287">
    <property type="term" value="F:NAD binding"/>
    <property type="evidence" value="ECO:0007669"/>
    <property type="project" value="InterPro"/>
</dbReference>
<gene>
    <name evidence="7" type="ORF">EDC26_11568</name>
</gene>
<sequence length="306" mass="32268">MSVAKRAVLVTAADLAPEALHLLKDFEIVFTGLAPQEEDILALIKRHDPAGIIVRYGKITSGIIQAAPSLKVISKHGSGIDTIDVSAAQAKGIAVCAATGVNASAVAEHAIALILACAKSVTRMNLRMHAGYWDKASHKSMELAGRTLGLIGLGAIGGRVAQIAHAMGMHVIGRDPYAKKIPDSVKEVSLDEIWHDSDIISLHCPLTDDNKNLVNQDTLDRSKPGVIIVNTARGGLIDEGALLSAVQSGHVFAAGLDSFQQEPPPADHPFLGEENILLSPHIGGVTRDAYVNMGLAAVRNLLSHLN</sequence>
<dbReference type="PANTHER" id="PTHR42789">
    <property type="entry name" value="D-ISOMER SPECIFIC 2-HYDROXYACID DEHYDROGENASE FAMILY PROTEIN (AFU_ORTHOLOGUE AFUA_6G10090)"/>
    <property type="match status" value="1"/>
</dbReference>
<evidence type="ECO:0000259" key="6">
    <source>
        <dbReference type="Pfam" id="PF02826"/>
    </source>
</evidence>
<dbReference type="InterPro" id="IPR006140">
    <property type="entry name" value="D-isomer_DH_NAD-bd"/>
</dbReference>
<evidence type="ECO:0000259" key="5">
    <source>
        <dbReference type="Pfam" id="PF00389"/>
    </source>
</evidence>
<evidence type="ECO:0000256" key="2">
    <source>
        <dbReference type="ARBA" id="ARBA00023002"/>
    </source>
</evidence>
<keyword evidence="3" id="KW-0520">NAD</keyword>
<dbReference type="PROSITE" id="PS00670">
    <property type="entry name" value="D_2_HYDROXYACID_DH_2"/>
    <property type="match status" value="1"/>
</dbReference>
<reference evidence="7 8" key="1">
    <citation type="submission" date="2019-03" db="EMBL/GenBank/DDBJ databases">
        <title>Genomic Encyclopedia of Type Strains, Phase IV (KMG-IV): sequencing the most valuable type-strain genomes for metagenomic binning, comparative biology and taxonomic classification.</title>
        <authorList>
            <person name="Goeker M."/>
        </authorList>
    </citation>
    <scope>NUCLEOTIDE SEQUENCE [LARGE SCALE GENOMIC DNA]</scope>
    <source>
        <strain evidence="7 8">DSM 24591</strain>
    </source>
</reference>
<dbReference type="InterPro" id="IPR050857">
    <property type="entry name" value="D-2-hydroxyacid_DH"/>
</dbReference>